<protein>
    <submittedName>
        <fullName evidence="1">Uncharacterized protein</fullName>
    </submittedName>
</protein>
<evidence type="ECO:0000313" key="1">
    <source>
        <dbReference type="EMBL" id="KAL3282339.1"/>
    </source>
</evidence>
<dbReference type="EMBL" id="JABFTP020000144">
    <property type="protein sequence ID" value="KAL3282339.1"/>
    <property type="molecule type" value="Genomic_DNA"/>
</dbReference>
<organism evidence="1 2">
    <name type="scientific">Cryptolaemus montrouzieri</name>
    <dbReference type="NCBI Taxonomy" id="559131"/>
    <lineage>
        <taxon>Eukaryota</taxon>
        <taxon>Metazoa</taxon>
        <taxon>Ecdysozoa</taxon>
        <taxon>Arthropoda</taxon>
        <taxon>Hexapoda</taxon>
        <taxon>Insecta</taxon>
        <taxon>Pterygota</taxon>
        <taxon>Neoptera</taxon>
        <taxon>Endopterygota</taxon>
        <taxon>Coleoptera</taxon>
        <taxon>Polyphaga</taxon>
        <taxon>Cucujiformia</taxon>
        <taxon>Coccinelloidea</taxon>
        <taxon>Coccinellidae</taxon>
        <taxon>Scymninae</taxon>
        <taxon>Scymnini</taxon>
        <taxon>Cryptolaemus</taxon>
    </lineage>
</organism>
<name>A0ABD2NUZ5_9CUCU</name>
<gene>
    <name evidence="1" type="ORF">HHI36_005526</name>
</gene>
<dbReference type="AlphaFoldDB" id="A0ABD2NUZ5"/>
<reference evidence="1 2" key="1">
    <citation type="journal article" date="2021" name="BMC Biol.">
        <title>Horizontally acquired antibacterial genes associated with adaptive radiation of ladybird beetles.</title>
        <authorList>
            <person name="Li H.S."/>
            <person name="Tang X.F."/>
            <person name="Huang Y.H."/>
            <person name="Xu Z.Y."/>
            <person name="Chen M.L."/>
            <person name="Du X.Y."/>
            <person name="Qiu B.Y."/>
            <person name="Chen P.T."/>
            <person name="Zhang W."/>
            <person name="Slipinski A."/>
            <person name="Escalona H.E."/>
            <person name="Waterhouse R.M."/>
            <person name="Zwick A."/>
            <person name="Pang H."/>
        </authorList>
    </citation>
    <scope>NUCLEOTIDE SEQUENCE [LARGE SCALE GENOMIC DNA]</scope>
    <source>
        <strain evidence="1">SYSU2018</strain>
    </source>
</reference>
<comment type="caution">
    <text evidence="1">The sequence shown here is derived from an EMBL/GenBank/DDBJ whole genome shotgun (WGS) entry which is preliminary data.</text>
</comment>
<sequence>MTVKDKWEFVDKLSVKSAFEAFVEVIQGHLNQFCSASDRIVEVSRKHKRWITPDIVSESKELRYMHWLLTAYPVLKAEYSSRKNQHEKSIPLAKQRNFFGKINSSFNKCNEIWKIVRQQLNEDTGSRDLKLVLNGYMVTNRETIADAFVEHFSNMEDALLFNHFGMNLSLPPTCQELNFETIFVHPLAEAMVFDDIAE</sequence>
<proteinExistence type="predicted"/>
<evidence type="ECO:0000313" key="2">
    <source>
        <dbReference type="Proteomes" id="UP001516400"/>
    </source>
</evidence>
<accession>A0ABD2NUZ5</accession>
<keyword evidence="2" id="KW-1185">Reference proteome</keyword>
<dbReference type="Proteomes" id="UP001516400">
    <property type="component" value="Unassembled WGS sequence"/>
</dbReference>